<reference evidence="2" key="1">
    <citation type="journal article" date="2019" name="Int. J. Syst. Evol. Microbiol.">
        <title>The Global Catalogue of Microorganisms (GCM) 10K type strain sequencing project: providing services to taxonomists for standard genome sequencing and annotation.</title>
        <authorList>
            <consortium name="The Broad Institute Genomics Platform"/>
            <consortium name="The Broad Institute Genome Sequencing Center for Infectious Disease"/>
            <person name="Wu L."/>
            <person name="Ma J."/>
        </authorList>
    </citation>
    <scope>NUCLEOTIDE SEQUENCE [LARGE SCALE GENOMIC DNA]</scope>
    <source>
        <strain evidence="2">NBRC 103627</strain>
    </source>
</reference>
<evidence type="ECO:0000313" key="1">
    <source>
        <dbReference type="EMBL" id="MFC4480256.1"/>
    </source>
</evidence>
<dbReference type="Proteomes" id="UP001596003">
    <property type="component" value="Unassembled WGS sequence"/>
</dbReference>
<gene>
    <name evidence="1" type="ORF">ACFO3N_24525</name>
</gene>
<dbReference type="PROSITE" id="PS51257">
    <property type="entry name" value="PROKAR_LIPOPROTEIN"/>
    <property type="match status" value="1"/>
</dbReference>
<sequence>MDLANKITTAILVIAIISSCNKKLEPAAEITTINDTIALSKNSKDVIEGIYETKHEEDGSNDCKITLEITKNKTGYSYF</sequence>
<dbReference type="EMBL" id="JBHSFY010000025">
    <property type="protein sequence ID" value="MFC4480256.1"/>
    <property type="molecule type" value="Genomic_DNA"/>
</dbReference>
<organism evidence="1 2">
    <name type="scientific">Flavobacterium chungangensis</name>
    <dbReference type="NCBI Taxonomy" id="2708132"/>
    <lineage>
        <taxon>Bacteria</taxon>
        <taxon>Pseudomonadati</taxon>
        <taxon>Bacteroidota</taxon>
        <taxon>Flavobacteriia</taxon>
        <taxon>Flavobacteriales</taxon>
        <taxon>Flavobacteriaceae</taxon>
        <taxon>Flavobacterium</taxon>
    </lineage>
</organism>
<dbReference type="RefSeq" id="WP_379801458.1">
    <property type="nucleotide sequence ID" value="NZ_JBHSFY010000025.1"/>
</dbReference>
<evidence type="ECO:0000313" key="2">
    <source>
        <dbReference type="Proteomes" id="UP001596003"/>
    </source>
</evidence>
<protein>
    <submittedName>
        <fullName evidence="1">Uncharacterized protein</fullName>
    </submittedName>
</protein>
<keyword evidence="2" id="KW-1185">Reference proteome</keyword>
<accession>A0ABV8ZJL3</accession>
<name>A0ABV8ZJL3_9FLAO</name>
<proteinExistence type="predicted"/>
<comment type="caution">
    <text evidence="1">The sequence shown here is derived from an EMBL/GenBank/DDBJ whole genome shotgun (WGS) entry which is preliminary data.</text>
</comment>